<dbReference type="InterPro" id="IPR036249">
    <property type="entry name" value="Thioredoxin-like_sf"/>
</dbReference>
<feature type="compositionally biased region" description="Polar residues" evidence="1">
    <location>
        <begin position="727"/>
        <end position="745"/>
    </location>
</feature>
<evidence type="ECO:0000259" key="2">
    <source>
        <dbReference type="Pfam" id="PF00085"/>
    </source>
</evidence>
<dbReference type="Pfam" id="PF00085">
    <property type="entry name" value="Thioredoxin"/>
    <property type="match status" value="1"/>
</dbReference>
<gene>
    <name evidence="3" type="ORF">AK88_01930</name>
</gene>
<dbReference type="OrthoDB" id="371388at2759"/>
<evidence type="ECO:0000256" key="1">
    <source>
        <dbReference type="SAM" id="MobiDB-lite"/>
    </source>
</evidence>
<dbReference type="EMBL" id="KQ001661">
    <property type="protein sequence ID" value="KJP88478.1"/>
    <property type="molecule type" value="Genomic_DNA"/>
</dbReference>
<dbReference type="Proteomes" id="UP000054561">
    <property type="component" value="Unassembled WGS sequence"/>
</dbReference>
<evidence type="ECO:0000313" key="3">
    <source>
        <dbReference type="EMBL" id="KJP88478.1"/>
    </source>
</evidence>
<dbReference type="InterPro" id="IPR017937">
    <property type="entry name" value="Thioredoxin_CS"/>
</dbReference>
<feature type="region of interest" description="Disordered" evidence="1">
    <location>
        <begin position="776"/>
        <end position="795"/>
    </location>
</feature>
<accession>A0A0D9QNG1</accession>
<protein>
    <recommendedName>
        <fullName evidence="2">Thioredoxin domain-containing protein</fullName>
    </recommendedName>
</protein>
<dbReference type="VEuPathDB" id="PlasmoDB:AK88_01930"/>
<dbReference type="Gene3D" id="3.40.30.10">
    <property type="entry name" value="Glutaredoxin"/>
    <property type="match status" value="1"/>
</dbReference>
<feature type="region of interest" description="Disordered" evidence="1">
    <location>
        <begin position="720"/>
        <end position="745"/>
    </location>
</feature>
<dbReference type="RefSeq" id="XP_012334988.1">
    <property type="nucleotide sequence ID" value="XM_012479565.1"/>
</dbReference>
<dbReference type="InterPro" id="IPR013766">
    <property type="entry name" value="Thioredoxin_domain"/>
</dbReference>
<name>A0A0D9QNG1_PLAFR</name>
<dbReference type="PROSITE" id="PS00194">
    <property type="entry name" value="THIOREDOXIN_1"/>
    <property type="match status" value="1"/>
</dbReference>
<reference evidence="3 4" key="1">
    <citation type="submission" date="2014-03" db="EMBL/GenBank/DDBJ databases">
        <title>The Genome Sequence of Plasmodium fragile nilgiri.</title>
        <authorList>
            <consortium name="The Broad Institute Genomics Platform"/>
            <consortium name="The Broad Institute Genome Sequencing Center for Infectious Disease"/>
            <person name="Neafsey D."/>
            <person name="Duraisingh M."/>
            <person name="Young S.K."/>
            <person name="Zeng Q."/>
            <person name="Gargeya S."/>
            <person name="Abouelleil A."/>
            <person name="Alvarado L."/>
            <person name="Chapman S.B."/>
            <person name="Gainer-Dewar J."/>
            <person name="Goldberg J."/>
            <person name="Griggs A."/>
            <person name="Gujja S."/>
            <person name="Hansen M."/>
            <person name="Howarth C."/>
            <person name="Imamovic A."/>
            <person name="Larimer J."/>
            <person name="Pearson M."/>
            <person name="Poon T.W."/>
            <person name="Priest M."/>
            <person name="Roberts A."/>
            <person name="Saif S."/>
            <person name="Shea T."/>
            <person name="Sykes S."/>
            <person name="Wortman J."/>
            <person name="Nusbaum C."/>
            <person name="Birren B."/>
        </authorList>
    </citation>
    <scope>NUCLEOTIDE SEQUENCE [LARGE SCALE GENOMIC DNA]</scope>
    <source>
        <strain evidence="4">nilgiri</strain>
    </source>
</reference>
<dbReference type="OMA" id="FQKHIRL"/>
<evidence type="ECO:0000313" key="4">
    <source>
        <dbReference type="Proteomes" id="UP000054561"/>
    </source>
</evidence>
<feature type="domain" description="Thioredoxin" evidence="2">
    <location>
        <begin position="1200"/>
        <end position="1296"/>
    </location>
</feature>
<dbReference type="SUPFAM" id="SSF52833">
    <property type="entry name" value="Thioredoxin-like"/>
    <property type="match status" value="1"/>
</dbReference>
<dbReference type="GeneID" id="24267244"/>
<sequence length="1306" mass="153379">MKVDVSEIFRNYDEKKAVEHIEHLGHDIRSKEESIKTFLKEKSSHVIDNTIKIKSVYASVDKIKCLLEDIVCSYNDLIGGVRNTASMNFGDASVHTQKLGESEKDIIKEVWKKKCDSYDFLFQCCHLGKSTGGGEDTPCDNAYDIVKTEKEELCNYDCFYLNNYINHVYIDVNKKMNEENYSFVLNKIYTDIFLCIKVLSSLLKNEKIKNIYINMFNSNRSILYLNTYVNKHKENFCDILLKLIYASYHNLAYNYSCRMDSIAQSIMMLLLFYNKENCQRVDILKNDLFKEILNARINLLHNFVRRGSHVEQDEALTLRKVQTLFLQVTYLVLHTKYVILLLIDVSNKGLRQAVKDGQINPLEQGCPLEWEDKIKQAYDDHTRGNDAADTEENLFLRRMQMELFILQNIPHEKAKKNKQYFNYAINSMEEIKKILNEGIADKFSLLHKTYVQFVHLTYKYMIHLVHVYYCKNDYGVTCDQLFTEYANINRLYNKMRSKMDMKEKYYSKYIKDVDFYLNNNHLHDTHDEIFEIFFFLFFNKFVCAIPFFDQKPVDKWKLVMTKFLHNLFCNISISYERNFEIKNWVFYSFLLNSFYYYYEFFSIDLDNIYAQFYNVDRDSSEDQHTKKNNNHKEATERLHAGFNASREGHFHNGFKKILKEKIHPLIFSAYKLIIFVETKEINQSANADFLLVDKGAHDAADFFNMFDSFMSILKSHTGEGTHARDNANGNDIVQEPTSSRSYASGAQKESSSCSLNKCSNLVSFLQVPLGEEPTHVANTPRGKCPNGRANTHDNNVDREMNLDQEEQSDMRNCGDQIEQIENSEEEYKELHLYVNLLRHNDKSAWNHFLSSREGSDKEPLANDFEGEPNFSLNDLKSIFLHIVYKILKACLKCFCVGYLDNLKEHLHLYLNMLINNDIQNILCEKMNGHLVNIFSFSNLFILYVERLFNTDVYRSIIIYLVKTALQKEIYKIYAQFICLVQEVYSAQYAHSNEKNKTLLNKKVTELYNIILLDLSCCVYILDNNNIIHKSTYDDLMRRYENYERYYIKSCLYFVDAYKEKYNVYSEKNMNECNAGSHPFWEKLNEKDAEKKQKKKNAEMYTFKYLIDNILAALNKLDNLNGIIFQKHIRLLAQNLICDSYLLYYLFVQGPTINNLLGNEQADTKTSSLEIFHFNKVSSIDDNSIEDNLAEDKIYEEICNEDEYKKLFEGKNDILYIVDVYTKWCGPCLFTFEIINKIYKANFAFTESVKIVAVCAQNIASLKNYDNNSKPFYLILKNGEIIRQIQGCNTPHIFALIDEHLLSTKFN</sequence>
<keyword evidence="4" id="KW-1185">Reference proteome</keyword>
<organism evidence="3 4">
    <name type="scientific">Plasmodium fragile</name>
    <dbReference type="NCBI Taxonomy" id="5857"/>
    <lineage>
        <taxon>Eukaryota</taxon>
        <taxon>Sar</taxon>
        <taxon>Alveolata</taxon>
        <taxon>Apicomplexa</taxon>
        <taxon>Aconoidasida</taxon>
        <taxon>Haemosporida</taxon>
        <taxon>Plasmodiidae</taxon>
        <taxon>Plasmodium</taxon>
        <taxon>Plasmodium (Plasmodium)</taxon>
    </lineage>
</organism>
<proteinExistence type="predicted"/>